<dbReference type="PANTHER" id="PTHR32089:SF112">
    <property type="entry name" value="LYSOZYME-LIKE PROTEIN-RELATED"/>
    <property type="match status" value="1"/>
</dbReference>
<evidence type="ECO:0000259" key="6">
    <source>
        <dbReference type="PROSITE" id="PS50111"/>
    </source>
</evidence>
<proteinExistence type="inferred from homology"/>
<name>A0A1H3CUR1_9EURY</name>
<dbReference type="PROSITE" id="PS50111">
    <property type="entry name" value="CHEMOTAXIS_TRANSDUC_2"/>
    <property type="match status" value="1"/>
</dbReference>
<reference evidence="8" key="1">
    <citation type="submission" date="2016-10" db="EMBL/GenBank/DDBJ databases">
        <authorList>
            <person name="Varghese N."/>
            <person name="Submissions S."/>
        </authorList>
    </citation>
    <scope>NUCLEOTIDE SEQUENCE [LARGE SCALE GENOMIC DNA]</scope>
    <source>
        <strain evidence="8">CGMCC 1.10118</strain>
    </source>
</reference>
<dbReference type="InterPro" id="IPR044398">
    <property type="entry name" value="Globin-sensor_dom"/>
</dbReference>
<feature type="domain" description="Methyl-accepting transducer" evidence="6">
    <location>
        <begin position="219"/>
        <end position="455"/>
    </location>
</feature>
<dbReference type="GO" id="GO:0007165">
    <property type="term" value="P:signal transduction"/>
    <property type="evidence" value="ECO:0007669"/>
    <property type="project" value="UniProtKB-KW"/>
</dbReference>
<dbReference type="Pfam" id="PF11563">
    <property type="entry name" value="Protoglobin"/>
    <property type="match status" value="1"/>
</dbReference>
<evidence type="ECO:0000256" key="3">
    <source>
        <dbReference type="PROSITE-ProRule" id="PRU00284"/>
    </source>
</evidence>
<feature type="region of interest" description="Disordered" evidence="5">
    <location>
        <begin position="491"/>
        <end position="601"/>
    </location>
</feature>
<dbReference type="SMART" id="SM00283">
    <property type="entry name" value="MA"/>
    <property type="match status" value="1"/>
</dbReference>
<dbReference type="CDD" id="cd11386">
    <property type="entry name" value="MCP_signal"/>
    <property type="match status" value="1"/>
</dbReference>
<feature type="coiled-coil region" evidence="4">
    <location>
        <begin position="290"/>
        <end position="317"/>
    </location>
</feature>
<dbReference type="Proteomes" id="UP000199170">
    <property type="component" value="Unassembled WGS sequence"/>
</dbReference>
<dbReference type="OrthoDB" id="8523at2157"/>
<evidence type="ECO:0000313" key="7">
    <source>
        <dbReference type="EMBL" id="SDX57903.1"/>
    </source>
</evidence>
<dbReference type="Gene3D" id="1.10.490.10">
    <property type="entry name" value="Globins"/>
    <property type="match status" value="1"/>
</dbReference>
<dbReference type="GO" id="GO:0019825">
    <property type="term" value="F:oxygen binding"/>
    <property type="evidence" value="ECO:0007669"/>
    <property type="project" value="InterPro"/>
</dbReference>
<evidence type="ECO:0000256" key="2">
    <source>
        <dbReference type="ARBA" id="ARBA00029447"/>
    </source>
</evidence>
<dbReference type="InterPro" id="IPR012292">
    <property type="entry name" value="Globin/Proto"/>
</dbReference>
<dbReference type="AlphaFoldDB" id="A0A1H3CUR1"/>
<accession>A0A1H3CUR1</accession>
<dbReference type="CDD" id="cd01068">
    <property type="entry name" value="globin_sensor"/>
    <property type="match status" value="1"/>
</dbReference>
<dbReference type="GO" id="GO:0016020">
    <property type="term" value="C:membrane"/>
    <property type="evidence" value="ECO:0007669"/>
    <property type="project" value="InterPro"/>
</dbReference>
<dbReference type="Pfam" id="PF00015">
    <property type="entry name" value="MCPsignal"/>
    <property type="match status" value="1"/>
</dbReference>
<evidence type="ECO:0000256" key="4">
    <source>
        <dbReference type="SAM" id="Coils"/>
    </source>
</evidence>
<feature type="coiled-coil region" evidence="4">
    <location>
        <begin position="360"/>
        <end position="387"/>
    </location>
</feature>
<gene>
    <name evidence="7" type="ORF">SAMN04487946_101211</name>
</gene>
<organism evidence="7 8">
    <name type="scientific">Halobellus clavatus</name>
    <dbReference type="NCBI Taxonomy" id="660517"/>
    <lineage>
        <taxon>Archaea</taxon>
        <taxon>Methanobacteriati</taxon>
        <taxon>Methanobacteriota</taxon>
        <taxon>Stenosarchaea group</taxon>
        <taxon>Halobacteria</taxon>
        <taxon>Halobacteriales</taxon>
        <taxon>Haloferacaceae</taxon>
        <taxon>Halobellus</taxon>
    </lineage>
</organism>
<dbReference type="RefSeq" id="WP_089764160.1">
    <property type="nucleotide sequence ID" value="NZ_FNPB01000001.1"/>
</dbReference>
<evidence type="ECO:0000256" key="5">
    <source>
        <dbReference type="SAM" id="MobiDB-lite"/>
    </source>
</evidence>
<dbReference type="SUPFAM" id="SSF58104">
    <property type="entry name" value="Methyl-accepting chemotaxis protein (MCP) signaling domain"/>
    <property type="match status" value="1"/>
</dbReference>
<evidence type="ECO:0000313" key="8">
    <source>
        <dbReference type="Proteomes" id="UP000199170"/>
    </source>
</evidence>
<dbReference type="InterPro" id="IPR004090">
    <property type="entry name" value="Chemotax_Me-accpt_rcpt"/>
</dbReference>
<protein>
    <submittedName>
        <fullName evidence="7">Methyl-accepting chemotaxis protein</fullName>
    </submittedName>
</protein>
<dbReference type="STRING" id="660517.SAMN04487946_101211"/>
<dbReference type="PRINTS" id="PR00260">
    <property type="entry name" value="CHEMTRNSDUCR"/>
</dbReference>
<dbReference type="GO" id="GO:0004888">
    <property type="term" value="F:transmembrane signaling receptor activity"/>
    <property type="evidence" value="ECO:0007669"/>
    <property type="project" value="InterPro"/>
</dbReference>
<dbReference type="InterPro" id="IPR039379">
    <property type="entry name" value="Protoglobin_sensor_dom"/>
</dbReference>
<sequence length="601" mass="64472">MDSLVDGPTIGTGTSAEQLAAEIGLTSEEIAWRKEFIDFSAEDERRVADLDDLVESNMDALVESFVGPVFGHDRTKEIVDRSPRTESDLEAIVEGYMRMVTGGQYDTEYFTHRTRIGRLHDRLEMPLHYFGGMFANLLSTFFETLQQRTIDAATAELDADDAATVEEAITDGFRDSMAVTRILNLDMQVVNDTYLHSYSADLREEIERSRELRAEIGDSVATLRTEANGAAQSADRIDSLAEEQSEHTEDIAGKVSTLSATIEEIASTADQVSSRSGEAETLATDGLEAAAVAEDEMQELDDERAEIMDEVDELVDAVDEIDEIVEVINDIADQTNLLALNASIEAARAGEAGSGFAVVADEVKSLANESKAQAERVEEMIDTVTARIDRTATGLDEVGESIDGALESVDESVDTLEGIVDAVEETSDGIDEVARAADEQAEASSDIARVVDEAAEHATEVAAEVDVIADNIRSQSETADEVDAALSELQSGTSRIEDSGDQVRSATDGGLQVDGADSDDGLDPFTNADPVSDGEADSGRREHDGAGDTRATATANDHIGGMSDAELRAALPDGIPEAIRSQLSREKMESIVRQSRGAGSR</sequence>
<dbReference type="InterPro" id="IPR009050">
    <property type="entry name" value="Globin-like_sf"/>
</dbReference>
<feature type="compositionally biased region" description="Basic and acidic residues" evidence="5">
    <location>
        <begin position="537"/>
        <end position="547"/>
    </location>
</feature>
<evidence type="ECO:0000256" key="1">
    <source>
        <dbReference type="ARBA" id="ARBA00023224"/>
    </source>
</evidence>
<dbReference type="Gene3D" id="1.10.287.950">
    <property type="entry name" value="Methyl-accepting chemotaxis protein"/>
    <property type="match status" value="1"/>
</dbReference>
<dbReference type="InterPro" id="IPR004089">
    <property type="entry name" value="MCPsignal_dom"/>
</dbReference>
<dbReference type="SUPFAM" id="SSF46458">
    <property type="entry name" value="Globin-like"/>
    <property type="match status" value="1"/>
</dbReference>
<keyword evidence="1 3" id="KW-0807">Transducer</keyword>
<keyword evidence="8" id="KW-1185">Reference proteome</keyword>
<dbReference type="PANTHER" id="PTHR32089">
    <property type="entry name" value="METHYL-ACCEPTING CHEMOTAXIS PROTEIN MCPB"/>
    <property type="match status" value="1"/>
</dbReference>
<dbReference type="GO" id="GO:0006935">
    <property type="term" value="P:chemotaxis"/>
    <property type="evidence" value="ECO:0007669"/>
    <property type="project" value="InterPro"/>
</dbReference>
<keyword evidence="4" id="KW-0175">Coiled coil</keyword>
<dbReference type="EMBL" id="FNPB01000001">
    <property type="protein sequence ID" value="SDX57903.1"/>
    <property type="molecule type" value="Genomic_DNA"/>
</dbReference>
<comment type="similarity">
    <text evidence="2">Belongs to the methyl-accepting chemotaxis (MCP) protein family.</text>
</comment>
<dbReference type="GO" id="GO:0020037">
    <property type="term" value="F:heme binding"/>
    <property type="evidence" value="ECO:0007669"/>
    <property type="project" value="InterPro"/>
</dbReference>